<protein>
    <recommendedName>
        <fullName evidence="3">Lipocalin-like domain-containing protein</fullName>
    </recommendedName>
</protein>
<sequence>MSPSVLFQARSPFLITQGRSLPPPKSGFLPTTTELVGEWHMAATSSAFWKDRKHSVSITYQSSTKSGPAGAALDDVASYYAIDSSTQHSTKGVSTPSTSCSGVYDWHGTGFLRLVSTRWEIVGYGSLEEMGAVVLVTLAQKTMFSPQSLSIYSKEKIEKPNEIVLIISDSLKSFGIAALSQEVEKLELMETQ</sequence>
<comment type="caution">
    <text evidence="1">The sequence shown here is derived from an EMBL/GenBank/DDBJ whole genome shotgun (WGS) entry which is preliminary data.</text>
</comment>
<accession>A0ABR1VWF2</accession>
<dbReference type="RefSeq" id="XP_066666494.1">
    <property type="nucleotide sequence ID" value="XM_066814532.1"/>
</dbReference>
<keyword evidence="2" id="KW-1185">Reference proteome</keyword>
<dbReference type="GeneID" id="92047592"/>
<proteinExistence type="predicted"/>
<organism evidence="1 2">
    <name type="scientific">Apiospora hydei</name>
    <dbReference type="NCBI Taxonomy" id="1337664"/>
    <lineage>
        <taxon>Eukaryota</taxon>
        <taxon>Fungi</taxon>
        <taxon>Dikarya</taxon>
        <taxon>Ascomycota</taxon>
        <taxon>Pezizomycotina</taxon>
        <taxon>Sordariomycetes</taxon>
        <taxon>Xylariomycetidae</taxon>
        <taxon>Amphisphaeriales</taxon>
        <taxon>Apiosporaceae</taxon>
        <taxon>Apiospora</taxon>
    </lineage>
</organism>
<evidence type="ECO:0008006" key="3">
    <source>
        <dbReference type="Google" id="ProtNLM"/>
    </source>
</evidence>
<dbReference type="Proteomes" id="UP001433268">
    <property type="component" value="Unassembled WGS sequence"/>
</dbReference>
<reference evidence="1 2" key="1">
    <citation type="submission" date="2023-01" db="EMBL/GenBank/DDBJ databases">
        <title>Analysis of 21 Apiospora genomes using comparative genomics revels a genus with tremendous synthesis potential of carbohydrate active enzymes and secondary metabolites.</title>
        <authorList>
            <person name="Sorensen T."/>
        </authorList>
    </citation>
    <scope>NUCLEOTIDE SEQUENCE [LARGE SCALE GENOMIC DNA]</scope>
    <source>
        <strain evidence="1 2">CBS 114990</strain>
    </source>
</reference>
<gene>
    <name evidence="1" type="ORF">PG997_010217</name>
</gene>
<name>A0ABR1VWF2_9PEZI</name>
<evidence type="ECO:0000313" key="1">
    <source>
        <dbReference type="EMBL" id="KAK8075554.1"/>
    </source>
</evidence>
<evidence type="ECO:0000313" key="2">
    <source>
        <dbReference type="Proteomes" id="UP001433268"/>
    </source>
</evidence>
<dbReference type="EMBL" id="JAQQWN010000007">
    <property type="protein sequence ID" value="KAK8075554.1"/>
    <property type="molecule type" value="Genomic_DNA"/>
</dbReference>